<evidence type="ECO:0000256" key="3">
    <source>
        <dbReference type="ARBA" id="ARBA00023015"/>
    </source>
</evidence>
<gene>
    <name evidence="10" type="ORF">EV199_2983</name>
</gene>
<dbReference type="Gene3D" id="6.10.250.690">
    <property type="match status" value="1"/>
</dbReference>
<accession>A0A4Q7MQS5</accession>
<dbReference type="PANTHER" id="PTHR48111:SF22">
    <property type="entry name" value="REGULATOR OF RPOS"/>
    <property type="match status" value="1"/>
</dbReference>
<dbReference type="PROSITE" id="PS51755">
    <property type="entry name" value="OMPR_PHOB"/>
    <property type="match status" value="1"/>
</dbReference>
<dbReference type="InterPro" id="IPR011006">
    <property type="entry name" value="CheY-like_superfamily"/>
</dbReference>
<dbReference type="Pfam" id="PF00072">
    <property type="entry name" value="Response_reg"/>
    <property type="match status" value="1"/>
</dbReference>
<dbReference type="PROSITE" id="PS50110">
    <property type="entry name" value="RESPONSE_REGULATORY"/>
    <property type="match status" value="1"/>
</dbReference>
<name>A0A4Q7MQS5_9BACT</name>
<evidence type="ECO:0000313" key="11">
    <source>
        <dbReference type="Proteomes" id="UP000293874"/>
    </source>
</evidence>
<dbReference type="GO" id="GO:0000156">
    <property type="term" value="F:phosphorelay response regulator activity"/>
    <property type="evidence" value="ECO:0007669"/>
    <property type="project" value="TreeGrafter"/>
</dbReference>
<dbReference type="Proteomes" id="UP000293874">
    <property type="component" value="Unassembled WGS sequence"/>
</dbReference>
<keyword evidence="1 6" id="KW-0597">Phosphoprotein</keyword>
<dbReference type="AlphaFoldDB" id="A0A4Q7MQS5"/>
<dbReference type="Pfam" id="PF00486">
    <property type="entry name" value="Trans_reg_C"/>
    <property type="match status" value="1"/>
</dbReference>
<feature type="DNA-binding region" description="OmpR/PhoB-type" evidence="7">
    <location>
        <begin position="124"/>
        <end position="224"/>
    </location>
</feature>
<evidence type="ECO:0000256" key="7">
    <source>
        <dbReference type="PROSITE-ProRule" id="PRU01091"/>
    </source>
</evidence>
<dbReference type="SUPFAM" id="SSF52172">
    <property type="entry name" value="CheY-like"/>
    <property type="match status" value="1"/>
</dbReference>
<organism evidence="10 11">
    <name type="scientific">Pseudobacter ginsenosidimutans</name>
    <dbReference type="NCBI Taxonomy" id="661488"/>
    <lineage>
        <taxon>Bacteria</taxon>
        <taxon>Pseudomonadati</taxon>
        <taxon>Bacteroidota</taxon>
        <taxon>Chitinophagia</taxon>
        <taxon>Chitinophagales</taxon>
        <taxon>Chitinophagaceae</taxon>
        <taxon>Pseudobacter</taxon>
    </lineage>
</organism>
<dbReference type="SMART" id="SM00448">
    <property type="entry name" value="REC"/>
    <property type="match status" value="1"/>
</dbReference>
<keyword evidence="11" id="KW-1185">Reference proteome</keyword>
<dbReference type="InterPro" id="IPR001789">
    <property type="entry name" value="Sig_transdc_resp-reg_receiver"/>
</dbReference>
<dbReference type="GO" id="GO:0000976">
    <property type="term" value="F:transcription cis-regulatory region binding"/>
    <property type="evidence" value="ECO:0007669"/>
    <property type="project" value="TreeGrafter"/>
</dbReference>
<dbReference type="InterPro" id="IPR001867">
    <property type="entry name" value="OmpR/PhoB-type_DNA-bd"/>
</dbReference>
<evidence type="ECO:0000259" key="9">
    <source>
        <dbReference type="PROSITE" id="PS51755"/>
    </source>
</evidence>
<dbReference type="CDD" id="cd00383">
    <property type="entry name" value="trans_reg_C"/>
    <property type="match status" value="1"/>
</dbReference>
<dbReference type="GO" id="GO:0032993">
    <property type="term" value="C:protein-DNA complex"/>
    <property type="evidence" value="ECO:0007669"/>
    <property type="project" value="TreeGrafter"/>
</dbReference>
<evidence type="ECO:0000256" key="6">
    <source>
        <dbReference type="PROSITE-ProRule" id="PRU00169"/>
    </source>
</evidence>
<dbReference type="InterPro" id="IPR036388">
    <property type="entry name" value="WH-like_DNA-bd_sf"/>
</dbReference>
<keyword evidence="4 7" id="KW-0238">DNA-binding</keyword>
<feature type="domain" description="OmpR/PhoB-type" evidence="9">
    <location>
        <begin position="124"/>
        <end position="224"/>
    </location>
</feature>
<evidence type="ECO:0000256" key="2">
    <source>
        <dbReference type="ARBA" id="ARBA00023012"/>
    </source>
</evidence>
<evidence type="ECO:0000256" key="1">
    <source>
        <dbReference type="ARBA" id="ARBA00022553"/>
    </source>
</evidence>
<evidence type="ECO:0000256" key="5">
    <source>
        <dbReference type="ARBA" id="ARBA00023163"/>
    </source>
</evidence>
<dbReference type="GO" id="GO:0005829">
    <property type="term" value="C:cytosol"/>
    <property type="evidence" value="ECO:0007669"/>
    <property type="project" value="TreeGrafter"/>
</dbReference>
<dbReference type="InterPro" id="IPR039420">
    <property type="entry name" value="WalR-like"/>
</dbReference>
<keyword evidence="5" id="KW-0804">Transcription</keyword>
<keyword evidence="2" id="KW-0902">Two-component regulatory system</keyword>
<dbReference type="Gene3D" id="3.40.50.2300">
    <property type="match status" value="1"/>
</dbReference>
<keyword evidence="3" id="KW-0805">Transcription regulation</keyword>
<dbReference type="OrthoDB" id="9790442at2"/>
<evidence type="ECO:0000259" key="8">
    <source>
        <dbReference type="PROSITE" id="PS50110"/>
    </source>
</evidence>
<evidence type="ECO:0000256" key="4">
    <source>
        <dbReference type="ARBA" id="ARBA00023125"/>
    </source>
</evidence>
<evidence type="ECO:0000313" key="10">
    <source>
        <dbReference type="EMBL" id="RZS71082.1"/>
    </source>
</evidence>
<reference evidence="10 11" key="1">
    <citation type="submission" date="2019-02" db="EMBL/GenBank/DDBJ databases">
        <title>Genomic Encyclopedia of Type Strains, Phase IV (KMG-IV): sequencing the most valuable type-strain genomes for metagenomic binning, comparative biology and taxonomic classification.</title>
        <authorList>
            <person name="Goeker M."/>
        </authorList>
    </citation>
    <scope>NUCLEOTIDE SEQUENCE [LARGE SCALE GENOMIC DNA]</scope>
    <source>
        <strain evidence="10 11">DSM 18116</strain>
    </source>
</reference>
<dbReference type="Gene3D" id="1.10.10.10">
    <property type="entry name" value="Winged helix-like DNA-binding domain superfamily/Winged helix DNA-binding domain"/>
    <property type="match status" value="1"/>
</dbReference>
<protein>
    <submittedName>
        <fullName evidence="10">DNA-binding response OmpR family regulator</fullName>
    </submittedName>
</protein>
<sequence>MKILIVEDEPELAKSIKQYLTTEQYLCEVAYNYAEALEKTDLYSYDCILLDLMLPGGDGMKILRHLKEENKQDGVIIISAKDSLDDKITGLQIGADDYLAKPFHLPELAARIHSVIRRKNFGHSNIIEQNEISVDLLARKVMVNNKEVPLTKKEFDLLLYFISNKNRVISRNALAEHLTGDMADLFDNHHVIYVHIRNLKKKLSDAGSANYLKTLYGTGYKWDI</sequence>
<feature type="domain" description="Response regulatory" evidence="8">
    <location>
        <begin position="2"/>
        <end position="116"/>
    </location>
</feature>
<dbReference type="EMBL" id="SGXA01000002">
    <property type="protein sequence ID" value="RZS71082.1"/>
    <property type="molecule type" value="Genomic_DNA"/>
</dbReference>
<dbReference type="PANTHER" id="PTHR48111">
    <property type="entry name" value="REGULATOR OF RPOS"/>
    <property type="match status" value="1"/>
</dbReference>
<proteinExistence type="predicted"/>
<comment type="caution">
    <text evidence="10">The sequence shown here is derived from an EMBL/GenBank/DDBJ whole genome shotgun (WGS) entry which is preliminary data.</text>
</comment>
<dbReference type="RefSeq" id="WP_130541619.1">
    <property type="nucleotide sequence ID" value="NZ_CP042431.1"/>
</dbReference>
<feature type="modified residue" description="4-aspartylphosphate" evidence="6">
    <location>
        <position position="51"/>
    </location>
</feature>
<dbReference type="GO" id="GO:0006355">
    <property type="term" value="P:regulation of DNA-templated transcription"/>
    <property type="evidence" value="ECO:0007669"/>
    <property type="project" value="InterPro"/>
</dbReference>
<dbReference type="SMART" id="SM00862">
    <property type="entry name" value="Trans_reg_C"/>
    <property type="match status" value="1"/>
</dbReference>